<feature type="compositionally biased region" description="Acidic residues" evidence="1">
    <location>
        <begin position="47"/>
        <end position="56"/>
    </location>
</feature>
<feature type="compositionally biased region" description="Basic and acidic residues" evidence="1">
    <location>
        <begin position="201"/>
        <end position="210"/>
    </location>
</feature>
<dbReference type="PROSITE" id="PS50829">
    <property type="entry name" value="GYF"/>
    <property type="match status" value="1"/>
</dbReference>
<dbReference type="Pfam" id="PF02213">
    <property type="entry name" value="GYF"/>
    <property type="match status" value="1"/>
</dbReference>
<protein>
    <recommendedName>
        <fullName evidence="2">GYF domain-containing protein</fullName>
    </recommendedName>
</protein>
<dbReference type="AlphaFoldDB" id="A0A7C8I1Q2"/>
<dbReference type="Gene3D" id="3.30.1490.40">
    <property type="match status" value="1"/>
</dbReference>
<dbReference type="Proteomes" id="UP000481861">
    <property type="component" value="Unassembled WGS sequence"/>
</dbReference>
<dbReference type="InterPro" id="IPR035445">
    <property type="entry name" value="GYF-like_dom_sf"/>
</dbReference>
<feature type="region of interest" description="Disordered" evidence="1">
    <location>
        <begin position="1"/>
        <end position="123"/>
    </location>
</feature>
<keyword evidence="4" id="KW-1185">Reference proteome</keyword>
<comment type="caution">
    <text evidence="3">The sequence shown here is derived from an EMBL/GenBank/DDBJ whole genome shotgun (WGS) entry which is preliminary data.</text>
</comment>
<name>A0A7C8I1Q2_9PLEO</name>
<dbReference type="PANTHER" id="PTHR13138">
    <property type="entry name" value="PROTEIN LIN1"/>
    <property type="match status" value="1"/>
</dbReference>
<feature type="compositionally biased region" description="Basic and acidic residues" evidence="1">
    <location>
        <begin position="13"/>
        <end position="23"/>
    </location>
</feature>
<accession>A0A7C8I1Q2</accession>
<evidence type="ECO:0000313" key="4">
    <source>
        <dbReference type="Proteomes" id="UP000481861"/>
    </source>
</evidence>
<evidence type="ECO:0000313" key="3">
    <source>
        <dbReference type="EMBL" id="KAF2868509.1"/>
    </source>
</evidence>
<feature type="region of interest" description="Disordered" evidence="1">
    <location>
        <begin position="140"/>
        <end position="226"/>
    </location>
</feature>
<dbReference type="SUPFAM" id="SSF55277">
    <property type="entry name" value="GYF domain"/>
    <property type="match status" value="1"/>
</dbReference>
<organism evidence="3 4">
    <name type="scientific">Massariosphaeria phaeospora</name>
    <dbReference type="NCBI Taxonomy" id="100035"/>
    <lineage>
        <taxon>Eukaryota</taxon>
        <taxon>Fungi</taxon>
        <taxon>Dikarya</taxon>
        <taxon>Ascomycota</taxon>
        <taxon>Pezizomycotina</taxon>
        <taxon>Dothideomycetes</taxon>
        <taxon>Pleosporomycetidae</taxon>
        <taxon>Pleosporales</taxon>
        <taxon>Pleosporales incertae sedis</taxon>
        <taxon>Massariosphaeria</taxon>
    </lineage>
</organism>
<dbReference type="OrthoDB" id="331341at2759"/>
<reference evidence="3 4" key="1">
    <citation type="submission" date="2020-01" db="EMBL/GenBank/DDBJ databases">
        <authorList>
            <consortium name="DOE Joint Genome Institute"/>
            <person name="Haridas S."/>
            <person name="Albert R."/>
            <person name="Binder M."/>
            <person name="Bloem J."/>
            <person name="Labutti K."/>
            <person name="Salamov A."/>
            <person name="Andreopoulos B."/>
            <person name="Baker S.E."/>
            <person name="Barry K."/>
            <person name="Bills G."/>
            <person name="Bluhm B.H."/>
            <person name="Cannon C."/>
            <person name="Castanera R."/>
            <person name="Culley D.E."/>
            <person name="Daum C."/>
            <person name="Ezra D."/>
            <person name="Gonzalez J.B."/>
            <person name="Henrissat B."/>
            <person name="Kuo A."/>
            <person name="Liang C."/>
            <person name="Lipzen A."/>
            <person name="Lutzoni F."/>
            <person name="Magnuson J."/>
            <person name="Mondo S."/>
            <person name="Nolan M."/>
            <person name="Ohm R."/>
            <person name="Pangilinan J."/>
            <person name="Park H.-J.H."/>
            <person name="Ramirez L."/>
            <person name="Alfaro M."/>
            <person name="Sun H."/>
            <person name="Tritt A."/>
            <person name="Yoshinaga Y."/>
            <person name="Zwiers L.-H.L."/>
            <person name="Turgeon B.G."/>
            <person name="Goodwin S.B."/>
            <person name="Spatafora J.W."/>
            <person name="Crous P.W."/>
            <person name="Grigoriev I.V."/>
        </authorList>
    </citation>
    <scope>NUCLEOTIDE SEQUENCE [LARGE SCALE GENOMIC DNA]</scope>
    <source>
        <strain evidence="3 4">CBS 611.86</strain>
    </source>
</reference>
<evidence type="ECO:0000256" key="1">
    <source>
        <dbReference type="SAM" id="MobiDB-lite"/>
    </source>
</evidence>
<dbReference type="GO" id="GO:0005682">
    <property type="term" value="C:U5 snRNP"/>
    <property type="evidence" value="ECO:0007669"/>
    <property type="project" value="InterPro"/>
</dbReference>
<evidence type="ECO:0000259" key="2">
    <source>
        <dbReference type="PROSITE" id="PS50829"/>
    </source>
</evidence>
<feature type="domain" description="GYF" evidence="2">
    <location>
        <begin position="371"/>
        <end position="427"/>
    </location>
</feature>
<dbReference type="PANTHER" id="PTHR13138:SF3">
    <property type="entry name" value="CD2 ANTIGEN CYTOPLASMIC TAIL-BINDING PROTEIN 2"/>
    <property type="match status" value="1"/>
</dbReference>
<dbReference type="EMBL" id="JAADJZ010000019">
    <property type="protein sequence ID" value="KAF2868509.1"/>
    <property type="molecule type" value="Genomic_DNA"/>
</dbReference>
<feature type="compositionally biased region" description="Acidic residues" evidence="1">
    <location>
        <begin position="102"/>
        <end position="117"/>
    </location>
</feature>
<feature type="compositionally biased region" description="Low complexity" evidence="1">
    <location>
        <begin position="156"/>
        <end position="165"/>
    </location>
</feature>
<dbReference type="InterPro" id="IPR039905">
    <property type="entry name" value="CD2BP2/Lin1"/>
</dbReference>
<dbReference type="InterPro" id="IPR003169">
    <property type="entry name" value="GYF"/>
</dbReference>
<proteinExistence type="predicted"/>
<sequence length="427" mass="47775">MSSSKFPAGRPKRAGDHFARTHLDGNGSSSKKPRFDPRFPSTLAPDADGDEVDPTLEADVIGKGSGVKRGAINVDGYDSDSSTENFKTRRSKKKAAGAKEENGDEDEEDMFAEEIKDDEPVKKEVKFMDDADMEGYLDQFVDETEDLGTPYKADSVDSYDSSSDSAPDEERARLDPYLDEEIGAGGKKKRAPKMDAFNMKAEQEEGRFDESGNFVRRAHDPDADQDAWLEGISKKDIKKAKEAHDKLEAARKQHERAEDAIVTADVLSTIIGYLKVGETPLEALARYGKAIPPKKRTGNKAKQAEAMEELGPAKLAAAAKAKEAIDAITESASRLTNRGIDNAYDLERERYQREFKRETGEDWTDPNPPVVEYWEFRWLTAKEDDVNGPYDKAKMQAWESSNQFEAGAEFRRVGDTEWSEYLYFDDD</sequence>
<gene>
    <name evidence="3" type="ORF">BDV95DRAFT_500778</name>
</gene>